<comment type="similarity">
    <text evidence="1 7">Belongs to the MICOS complex subunit Mic60 family.</text>
</comment>
<feature type="compositionally biased region" description="Basic and acidic residues" evidence="8">
    <location>
        <begin position="80"/>
        <end position="94"/>
    </location>
</feature>
<evidence type="ECO:0000256" key="7">
    <source>
        <dbReference type="RuleBase" id="RU363000"/>
    </source>
</evidence>
<dbReference type="Proteomes" id="UP000516260">
    <property type="component" value="Chromosome 14"/>
</dbReference>
<evidence type="ECO:0000256" key="6">
    <source>
        <dbReference type="ARBA" id="ARBA00023136"/>
    </source>
</evidence>
<dbReference type="PANTHER" id="PTHR15415">
    <property type="entry name" value="MITOFILIN"/>
    <property type="match status" value="1"/>
</dbReference>
<feature type="region of interest" description="Disordered" evidence="8">
    <location>
        <begin position="72"/>
        <end position="108"/>
    </location>
</feature>
<dbReference type="AlphaFoldDB" id="A0A4Z2C3Q2"/>
<evidence type="ECO:0000256" key="3">
    <source>
        <dbReference type="ARBA" id="ARBA00022792"/>
    </source>
</evidence>
<comment type="subunit">
    <text evidence="7">Component of the mitochondrial contact site and cristae organizing system (MICOS) complex.</text>
</comment>
<evidence type="ECO:0000256" key="1">
    <source>
        <dbReference type="ARBA" id="ARBA00010877"/>
    </source>
</evidence>
<reference evidence="9 10" key="1">
    <citation type="submission" date="2019-04" db="EMBL/GenBank/DDBJ databases">
        <title>The sequence and de novo assembly of Takifugu bimaculatus genome using PacBio and Hi-C technologies.</title>
        <authorList>
            <person name="Xu P."/>
            <person name="Liu B."/>
            <person name="Zhou Z."/>
        </authorList>
    </citation>
    <scope>NUCLEOTIDE SEQUENCE [LARGE SCALE GENOMIC DNA]</scope>
    <source>
        <strain evidence="9">TB-2018</strain>
        <tissue evidence="9">Muscle</tissue>
    </source>
</reference>
<keyword evidence="5 7" id="KW-0496">Mitochondrion</keyword>
<organism evidence="9 10">
    <name type="scientific">Takifugu bimaculatus</name>
    <dbReference type="NCBI Taxonomy" id="433685"/>
    <lineage>
        <taxon>Eukaryota</taxon>
        <taxon>Metazoa</taxon>
        <taxon>Chordata</taxon>
        <taxon>Craniata</taxon>
        <taxon>Vertebrata</taxon>
        <taxon>Euteleostomi</taxon>
        <taxon>Actinopterygii</taxon>
        <taxon>Neopterygii</taxon>
        <taxon>Teleostei</taxon>
        <taxon>Neoteleostei</taxon>
        <taxon>Acanthomorphata</taxon>
        <taxon>Eupercaria</taxon>
        <taxon>Tetraodontiformes</taxon>
        <taxon>Tetradontoidea</taxon>
        <taxon>Tetraodontidae</taxon>
        <taxon>Takifugu</taxon>
    </lineage>
</organism>
<comment type="subcellular location">
    <subcellularLocation>
        <location evidence="7">Mitochondrion inner membrane</location>
        <topology evidence="7">Single-pass membrane protein</topology>
    </subcellularLocation>
</comment>
<dbReference type="GO" id="GO:0042407">
    <property type="term" value="P:cristae formation"/>
    <property type="evidence" value="ECO:0007669"/>
    <property type="project" value="TreeGrafter"/>
</dbReference>
<name>A0A4Z2C3Q2_9TELE</name>
<evidence type="ECO:0000256" key="2">
    <source>
        <dbReference type="ARBA" id="ARBA00022692"/>
    </source>
</evidence>
<dbReference type="EMBL" id="SWLE01000006">
    <property type="protein sequence ID" value="TNM99043.1"/>
    <property type="molecule type" value="Genomic_DNA"/>
</dbReference>
<comment type="function">
    <text evidence="7">Component of the MICOS complex, a large protein complex of the mitochondrial inner membrane that plays crucial roles in the maintenance of crista junctions, inner membrane architecture, and formation of contact sites to the outer membrane.</text>
</comment>
<keyword evidence="6" id="KW-0472">Membrane</keyword>
<dbReference type="PANTHER" id="PTHR15415:SF7">
    <property type="entry name" value="MICOS COMPLEX SUBUNIT MIC60"/>
    <property type="match status" value="1"/>
</dbReference>
<evidence type="ECO:0000256" key="4">
    <source>
        <dbReference type="ARBA" id="ARBA00022989"/>
    </source>
</evidence>
<accession>A0A4Z2C3Q2</accession>
<gene>
    <name evidence="9" type="ORF">fugu_013607</name>
</gene>
<evidence type="ECO:0000256" key="5">
    <source>
        <dbReference type="ARBA" id="ARBA00023128"/>
    </source>
</evidence>
<proteinExistence type="inferred from homology"/>
<comment type="caution">
    <text evidence="9">The sequence shown here is derived from an EMBL/GenBank/DDBJ whole genome shotgun (WGS) entry which is preliminary data.</text>
</comment>
<dbReference type="InterPro" id="IPR019133">
    <property type="entry name" value="MIC60"/>
</dbReference>
<evidence type="ECO:0000313" key="10">
    <source>
        <dbReference type="Proteomes" id="UP000516260"/>
    </source>
</evidence>
<keyword evidence="4" id="KW-1133">Transmembrane helix</keyword>
<evidence type="ECO:0000313" key="9">
    <source>
        <dbReference type="EMBL" id="TNM99043.1"/>
    </source>
</evidence>
<keyword evidence="3 7" id="KW-0999">Mitochondrion inner membrane</keyword>
<evidence type="ECO:0000256" key="8">
    <source>
        <dbReference type="SAM" id="MobiDB-lite"/>
    </source>
</evidence>
<protein>
    <recommendedName>
        <fullName evidence="7">MICOS complex subunit MIC60</fullName>
    </recommendedName>
    <alternativeName>
        <fullName evidence="7">Mitofilin</fullName>
    </alternativeName>
</protein>
<keyword evidence="10" id="KW-1185">Reference proteome</keyword>
<dbReference type="Pfam" id="PF09731">
    <property type="entry name" value="Mitofilin"/>
    <property type="match status" value="1"/>
</dbReference>
<dbReference type="GO" id="GO:0061617">
    <property type="term" value="C:MICOS complex"/>
    <property type="evidence" value="ECO:0007669"/>
    <property type="project" value="TreeGrafter"/>
</dbReference>
<sequence>MTHGSSAAKVVAATVLTVGGGVGGTIIYAKWDHKFRAAVEKNVPYSDWLFNLALGPSSQDGGIPIRKQVELVQPPSMMEKQAKTKPKSEKKAKVAESPAPDQSPVQPAKTIEDECKDCHNHPKTPEAAAVQSKVEAAVAEGILKERPAEEVAARIAQQNQEEQDIIAAVSANLEESLASSAKATLQAIGAQEAAVQAITQHTYKLKAAMEAEDPELEKSAQWKDVEAAVAVRASAVNAAEASFLKANEVLSNLKAEINKSKEMKVAAVRPLILAAEENLHNMTVDLDKVVTKVQTAESEAKIVSQYSELLKEAKQQFQREVSSLTPEIQANWKGLSKTTHRCSID</sequence>
<keyword evidence="2 7" id="KW-0812">Transmembrane</keyword>